<gene>
    <name evidence="2" type="ORF">EIMP300_11600</name>
</gene>
<dbReference type="InterPro" id="IPR006837">
    <property type="entry name" value="Divergent_DAC"/>
</dbReference>
<dbReference type="EMBL" id="AP022360">
    <property type="protein sequence ID" value="BBU79760.1"/>
    <property type="molecule type" value="Genomic_DNA"/>
</dbReference>
<organism evidence="2 3">
    <name type="scientific">Escherichia coli</name>
    <dbReference type="NCBI Taxonomy" id="562"/>
    <lineage>
        <taxon>Bacteria</taxon>
        <taxon>Pseudomonadati</taxon>
        <taxon>Pseudomonadota</taxon>
        <taxon>Gammaproteobacteria</taxon>
        <taxon>Enterobacterales</taxon>
        <taxon>Enterobacteriaceae</taxon>
        <taxon>Escherichia</taxon>
    </lineage>
</organism>
<feature type="region of interest" description="Disordered" evidence="1">
    <location>
        <begin position="1"/>
        <end position="29"/>
    </location>
</feature>
<evidence type="ECO:0000313" key="2">
    <source>
        <dbReference type="EMBL" id="BBU79760.1"/>
    </source>
</evidence>
<proteinExistence type="predicted"/>
<protein>
    <recommendedName>
        <fullName evidence="4">Polysaccharide deacetylase</fullName>
    </recommendedName>
</protein>
<dbReference type="Proteomes" id="UP000467488">
    <property type="component" value="Chromosome"/>
</dbReference>
<evidence type="ECO:0000313" key="3">
    <source>
        <dbReference type="Proteomes" id="UP000467488"/>
    </source>
</evidence>
<dbReference type="AlphaFoldDB" id="A0A8S0FIV9"/>
<feature type="compositionally biased region" description="Polar residues" evidence="1">
    <location>
        <begin position="1"/>
        <end position="18"/>
    </location>
</feature>
<evidence type="ECO:0000256" key="1">
    <source>
        <dbReference type="SAM" id="MobiDB-lite"/>
    </source>
</evidence>
<dbReference type="PANTHER" id="PTHR30105:SF2">
    <property type="entry name" value="DIVERGENT POLYSACCHARIDE DEACETYLASE SUPERFAMILY"/>
    <property type="match status" value="1"/>
</dbReference>
<accession>A0A8S0FIV9</accession>
<name>A0A8S0FIV9_ECOLX</name>
<reference evidence="2 3" key="1">
    <citation type="submission" date="2020-01" db="EMBL/GenBank/DDBJ databases">
        <title>Dynamics of blaIMP-6 dissemination in carbapenem resistant Enterobacteriacea isolated from regional surveillance in Osaka, Japan.</title>
        <authorList>
            <person name="Abe R."/>
            <person name="Akeda Y."/>
            <person name="Sugawara Y."/>
            <person name="Yamamoto N."/>
            <person name="Tomono K."/>
            <person name="Takeuchi D."/>
            <person name="Kawahara R."/>
            <person name="Hamada S."/>
        </authorList>
    </citation>
    <scope>NUCLEOTIDE SEQUENCE [LARGE SCALE GENOMIC DNA]</scope>
    <source>
        <strain evidence="2 3">E300</strain>
    </source>
</reference>
<evidence type="ECO:0008006" key="4">
    <source>
        <dbReference type="Google" id="ProtNLM"/>
    </source>
</evidence>
<dbReference type="PANTHER" id="PTHR30105">
    <property type="entry name" value="UNCHARACTERIZED YIBQ-RELATED"/>
    <property type="match status" value="1"/>
</dbReference>
<sequence>MLNEPQVDTSTPPKNTVPDTPRNPFRGVKLCKPKKPLEPVYANRFFEVLSESISQSTLIVYFQHQWQGWGKQPEAAKLNASAN</sequence>